<accession>A0ABP6N2R9</accession>
<reference evidence="3" key="1">
    <citation type="journal article" date="2019" name="Int. J. Syst. Evol. Microbiol.">
        <title>The Global Catalogue of Microorganisms (GCM) 10K type strain sequencing project: providing services to taxonomists for standard genome sequencing and annotation.</title>
        <authorList>
            <consortium name="The Broad Institute Genomics Platform"/>
            <consortium name="The Broad Institute Genome Sequencing Center for Infectious Disease"/>
            <person name="Wu L."/>
            <person name="Ma J."/>
        </authorList>
    </citation>
    <scope>NUCLEOTIDE SEQUENCE [LARGE SCALE GENOMIC DNA]</scope>
    <source>
        <strain evidence="3">JCM 9373</strain>
    </source>
</reference>
<dbReference type="Proteomes" id="UP001500320">
    <property type="component" value="Unassembled WGS sequence"/>
</dbReference>
<feature type="region of interest" description="Disordered" evidence="1">
    <location>
        <begin position="1"/>
        <end position="53"/>
    </location>
</feature>
<gene>
    <name evidence="2" type="ORF">GCM10010466_20840</name>
</gene>
<sequence>MAGAEGVADGEEDGAGSACFEAEEPGAVEEENAAPAASAAEEPGAAEESGVAGAACTAEGASTNVARASALTVAAVRTDVFPFPRGLLEYPIVEEEALFAHLSRSAGRHAG</sequence>
<dbReference type="EMBL" id="BAAAUT010000013">
    <property type="protein sequence ID" value="GAA3129948.1"/>
    <property type="molecule type" value="Genomic_DNA"/>
</dbReference>
<feature type="compositionally biased region" description="Low complexity" evidence="1">
    <location>
        <begin position="33"/>
        <end position="53"/>
    </location>
</feature>
<keyword evidence="3" id="KW-1185">Reference proteome</keyword>
<proteinExistence type="predicted"/>
<comment type="caution">
    <text evidence="2">The sequence shown here is derived from an EMBL/GenBank/DDBJ whole genome shotgun (WGS) entry which is preliminary data.</text>
</comment>
<organism evidence="2 3">
    <name type="scientific">Planomonospora alba</name>
    <dbReference type="NCBI Taxonomy" id="161354"/>
    <lineage>
        <taxon>Bacteria</taxon>
        <taxon>Bacillati</taxon>
        <taxon>Actinomycetota</taxon>
        <taxon>Actinomycetes</taxon>
        <taxon>Streptosporangiales</taxon>
        <taxon>Streptosporangiaceae</taxon>
        <taxon>Planomonospora</taxon>
    </lineage>
</organism>
<feature type="compositionally biased region" description="Acidic residues" evidence="1">
    <location>
        <begin position="21"/>
        <end position="32"/>
    </location>
</feature>
<evidence type="ECO:0000313" key="2">
    <source>
        <dbReference type="EMBL" id="GAA3129948.1"/>
    </source>
</evidence>
<name>A0ABP6N2R9_9ACTN</name>
<protein>
    <submittedName>
        <fullName evidence="2">Uncharacterized protein</fullName>
    </submittedName>
</protein>
<evidence type="ECO:0000313" key="3">
    <source>
        <dbReference type="Proteomes" id="UP001500320"/>
    </source>
</evidence>
<evidence type="ECO:0000256" key="1">
    <source>
        <dbReference type="SAM" id="MobiDB-lite"/>
    </source>
</evidence>